<dbReference type="AlphaFoldDB" id="A0AB39RMK1"/>
<reference evidence="2" key="1">
    <citation type="submission" date="2024-07" db="EMBL/GenBank/DDBJ databases">
        <authorList>
            <person name="Yu S.T."/>
        </authorList>
    </citation>
    <scope>NUCLEOTIDE SEQUENCE</scope>
    <source>
        <strain evidence="2">R41</strain>
    </source>
</reference>
<evidence type="ECO:0000313" key="2">
    <source>
        <dbReference type="EMBL" id="XDQ57195.1"/>
    </source>
</evidence>
<evidence type="ECO:0000256" key="1">
    <source>
        <dbReference type="SAM" id="MobiDB-lite"/>
    </source>
</evidence>
<name>A0AB39RMK1_9ACTN</name>
<dbReference type="RefSeq" id="WP_369250264.1">
    <property type="nucleotide sequence ID" value="NZ_CP163443.1"/>
</dbReference>
<accession>A0AB39RMK1</accession>
<protein>
    <submittedName>
        <fullName evidence="2">Uncharacterized protein</fullName>
    </submittedName>
</protein>
<organism evidence="2">
    <name type="scientific">Streptomyces sp. R41</name>
    <dbReference type="NCBI Taxonomy" id="3238632"/>
    <lineage>
        <taxon>Bacteria</taxon>
        <taxon>Bacillati</taxon>
        <taxon>Actinomycetota</taxon>
        <taxon>Actinomycetes</taxon>
        <taxon>Kitasatosporales</taxon>
        <taxon>Streptomycetaceae</taxon>
        <taxon>Streptomyces</taxon>
    </lineage>
</organism>
<gene>
    <name evidence="2" type="ORF">AB5J53_38685</name>
</gene>
<proteinExistence type="predicted"/>
<feature type="region of interest" description="Disordered" evidence="1">
    <location>
        <begin position="40"/>
        <end position="121"/>
    </location>
</feature>
<feature type="compositionally biased region" description="Basic and acidic residues" evidence="1">
    <location>
        <begin position="102"/>
        <end position="121"/>
    </location>
</feature>
<dbReference type="EMBL" id="CP163443">
    <property type="protein sequence ID" value="XDQ57195.1"/>
    <property type="molecule type" value="Genomic_DNA"/>
</dbReference>
<sequence length="121" mass="13369">MEWIRSSNGTSPTPGGRLAALRRARDLLLQATELHRQFRARAATDGQLPLGGELVTPEPSGLPEMASRDQVNAELDTLRAPAFNSVDHHAGAGSRRRSQCAEPERREPPRVRGEQRMPRDP</sequence>